<organism evidence="1 2">
    <name type="scientific">Thalassotalea eurytherma</name>
    <dbReference type="NCBI Taxonomy" id="1144278"/>
    <lineage>
        <taxon>Bacteria</taxon>
        <taxon>Pseudomonadati</taxon>
        <taxon>Pseudomonadota</taxon>
        <taxon>Gammaproteobacteria</taxon>
        <taxon>Alteromonadales</taxon>
        <taxon>Colwelliaceae</taxon>
        <taxon>Thalassotalea</taxon>
    </lineage>
</organism>
<dbReference type="RefSeq" id="WP_284207444.1">
    <property type="nucleotide sequence ID" value="NZ_BSSU01000007.1"/>
</dbReference>
<dbReference type="Gene3D" id="2.160.20.10">
    <property type="entry name" value="Single-stranded right-handed beta-helix, Pectin lyase-like"/>
    <property type="match status" value="1"/>
</dbReference>
<name>A0ABQ6H1M5_9GAMM</name>
<dbReference type="EMBL" id="BSSU01000007">
    <property type="protein sequence ID" value="GLX82091.1"/>
    <property type="molecule type" value="Genomic_DNA"/>
</dbReference>
<dbReference type="InterPro" id="IPR012334">
    <property type="entry name" value="Pectin_lyas_fold"/>
</dbReference>
<sequence>MINCFKFILFFWLVTPLIAVAKPIDIKVLYLKKLQSVVINNDASSPESPVIAVNNSEAFKSALSIANKNGNTKIKLKPGLYTLDKPLVINAPNIHIYGESSQPFSTVISGQGMKQTAGVDNLINVNASGFSLHGVTLKNVGNHLVQIRGEFGASNITIKNVVFQDSYEQLLKSSSNSKNLSVTSDNVVIENCLFWYSKGIGPNWYIGGIDAHVAHNWRINNNVFANIASPGKHIAEHAIHLWNNSQNNTVEDNVILNSDRGIGFGMRKGPWSGKLNAQGGKIKGNVIYHDKVKEHPYADVGIIVEDTIDTQIVGNVILLNHHYPNAIELRFKPTTGIWVEGNISNKRFTLRGGSQGVFNGNVTNEKLTKDLIKSYLD</sequence>
<proteinExistence type="predicted"/>
<dbReference type="SMART" id="SM00710">
    <property type="entry name" value="PbH1"/>
    <property type="match status" value="5"/>
</dbReference>
<protein>
    <recommendedName>
        <fullName evidence="3">Right handed beta helix domain-containing protein</fullName>
    </recommendedName>
</protein>
<dbReference type="InterPro" id="IPR011050">
    <property type="entry name" value="Pectin_lyase_fold/virulence"/>
</dbReference>
<reference evidence="1 2" key="1">
    <citation type="submission" date="2023-03" db="EMBL/GenBank/DDBJ databases">
        <title>Draft genome sequence of Thalassotalea eurytherma JCM 18482T.</title>
        <authorList>
            <person name="Sawabe T."/>
        </authorList>
    </citation>
    <scope>NUCLEOTIDE SEQUENCE [LARGE SCALE GENOMIC DNA]</scope>
    <source>
        <strain evidence="1 2">JCM 18482</strain>
    </source>
</reference>
<keyword evidence="2" id="KW-1185">Reference proteome</keyword>
<gene>
    <name evidence="1" type="ORF">theurythT_15430</name>
</gene>
<accession>A0ABQ6H1M5</accession>
<evidence type="ECO:0008006" key="3">
    <source>
        <dbReference type="Google" id="ProtNLM"/>
    </source>
</evidence>
<dbReference type="SUPFAM" id="SSF51126">
    <property type="entry name" value="Pectin lyase-like"/>
    <property type="match status" value="1"/>
</dbReference>
<dbReference type="InterPro" id="IPR006626">
    <property type="entry name" value="PbH1"/>
</dbReference>
<evidence type="ECO:0000313" key="2">
    <source>
        <dbReference type="Proteomes" id="UP001157133"/>
    </source>
</evidence>
<dbReference type="Proteomes" id="UP001157133">
    <property type="component" value="Unassembled WGS sequence"/>
</dbReference>
<comment type="caution">
    <text evidence="1">The sequence shown here is derived from an EMBL/GenBank/DDBJ whole genome shotgun (WGS) entry which is preliminary data.</text>
</comment>
<evidence type="ECO:0000313" key="1">
    <source>
        <dbReference type="EMBL" id="GLX82091.1"/>
    </source>
</evidence>